<dbReference type="RefSeq" id="WP_394307326.1">
    <property type="nucleotide sequence ID" value="NZ_JASKMA010000012.1"/>
</dbReference>
<dbReference type="GO" id="GO:0032259">
    <property type="term" value="P:methylation"/>
    <property type="evidence" value="ECO:0007669"/>
    <property type="project" value="UniProtKB-KW"/>
</dbReference>
<dbReference type="Pfam" id="PF08242">
    <property type="entry name" value="Methyltransf_12"/>
    <property type="match status" value="1"/>
</dbReference>
<dbReference type="GO" id="GO:0008168">
    <property type="term" value="F:methyltransferase activity"/>
    <property type="evidence" value="ECO:0007669"/>
    <property type="project" value="UniProtKB-KW"/>
</dbReference>
<evidence type="ECO:0000259" key="1">
    <source>
        <dbReference type="Pfam" id="PF08242"/>
    </source>
</evidence>
<keyword evidence="2" id="KW-0489">Methyltransferase</keyword>
<comment type="caution">
    <text evidence="2">The sequence shown here is derived from an EMBL/GenBank/DDBJ whole genome shotgun (WGS) entry which is preliminary data.</text>
</comment>
<dbReference type="InterPro" id="IPR029063">
    <property type="entry name" value="SAM-dependent_MTases_sf"/>
</dbReference>
<name>A0ABU3JTP7_9ACTN</name>
<gene>
    <name evidence="2" type="ORF">QNO04_17855</name>
</gene>
<organism evidence="2 3">
    <name type="scientific">Streptomyces lusitanus</name>
    <dbReference type="NCBI Taxonomy" id="68232"/>
    <lineage>
        <taxon>Bacteria</taxon>
        <taxon>Bacillati</taxon>
        <taxon>Actinomycetota</taxon>
        <taxon>Actinomycetes</taxon>
        <taxon>Kitasatosporales</taxon>
        <taxon>Streptomycetaceae</taxon>
        <taxon>Streptomyces</taxon>
    </lineage>
</organism>
<dbReference type="CDD" id="cd02440">
    <property type="entry name" value="AdoMet_MTases"/>
    <property type="match status" value="1"/>
</dbReference>
<accession>A0ABU3JTP7</accession>
<evidence type="ECO:0000313" key="2">
    <source>
        <dbReference type="EMBL" id="MDT6985324.1"/>
    </source>
</evidence>
<dbReference type="InterPro" id="IPR013217">
    <property type="entry name" value="Methyltransf_12"/>
</dbReference>
<dbReference type="EMBL" id="JASKMA010000012">
    <property type="protein sequence ID" value="MDT6985324.1"/>
    <property type="molecule type" value="Genomic_DNA"/>
</dbReference>
<keyword evidence="2" id="KW-0808">Transferase</keyword>
<evidence type="ECO:0000313" key="3">
    <source>
        <dbReference type="Proteomes" id="UP001249760"/>
    </source>
</evidence>
<proteinExistence type="predicted"/>
<reference evidence="2 3" key="1">
    <citation type="submission" date="2023-05" db="EMBL/GenBank/DDBJ databases">
        <title>Streptomyces fuscus sp. nov., a brown-black pigment producing actinomyces isolated from dry sand of Sea duck farm.</title>
        <authorList>
            <person name="Xie J."/>
            <person name="Shen N."/>
        </authorList>
    </citation>
    <scope>NUCLEOTIDE SEQUENCE [LARGE SCALE GENOMIC DNA]</scope>
    <source>
        <strain evidence="2 3">CGMCC 4.1745</strain>
    </source>
</reference>
<dbReference type="EC" id="2.1.-.-" evidence="2"/>
<protein>
    <submittedName>
        <fullName evidence="2">Class I SAM-dependent methyltransferase</fullName>
        <ecNumber evidence="2">2.1.-.-</ecNumber>
    </submittedName>
</protein>
<feature type="domain" description="Methyltransferase type 12" evidence="1">
    <location>
        <begin position="53"/>
        <end position="152"/>
    </location>
</feature>
<dbReference type="SUPFAM" id="SSF53335">
    <property type="entry name" value="S-adenosyl-L-methionine-dependent methyltransferases"/>
    <property type="match status" value="1"/>
</dbReference>
<sequence length="254" mass="27773">MHPVLETSWPDGEQPHPYEISAEFYDILQADEDDRRVRHLYGPAVAKARVGVLDIGAGTGRVTLLSLSATKAGVHAVEPAHAMRAPLMSRLAALPARQRARVSVHPSTLSEANLRGVADLAVCHNTIACLPPAARRSLWPAIGAALVPGGRLLLQLPPERVPAGESVHTLATRRLGEHEYGGHMVMSPAGDRIRARFDYWVRGGRAAPRCHSETFWMWPGTRADILTDLRRHGFDALPPHHDSAVLAAVKRQRE</sequence>
<keyword evidence="3" id="KW-1185">Reference proteome</keyword>
<dbReference type="Gene3D" id="3.40.50.150">
    <property type="entry name" value="Vaccinia Virus protein VP39"/>
    <property type="match status" value="1"/>
</dbReference>
<dbReference type="Proteomes" id="UP001249760">
    <property type="component" value="Unassembled WGS sequence"/>
</dbReference>